<protein>
    <submittedName>
        <fullName evidence="2">Uncharacterized protein</fullName>
    </submittedName>
</protein>
<sequence length="269" mass="31025">MGFDSIGDPNFSGGTNCAPNTIDIGIIETALEPLKNDSRERMKRGERTSVYGEMKLKLARNGQSFDNKQDSLSGKCSGSKKGSCNKWLLKGRSESAAMNEEEAYFSDHSKLKKRKTVSRLYFCENVSNNRTNESCEGMKGEWMDAVEGDEWKDFRKLLRKYRSYGNLARKQLQHDIAVIILKQRRMNNVIVIKKISKIKRGYDQVKLRNLNDEIRFLYSYNTRTTVRQGFKMYQDVKLNTGINQQIRNDQKENNTPHPIHDDSRSVSTD</sequence>
<dbReference type="Proteomes" id="UP000053105">
    <property type="component" value="Unassembled WGS sequence"/>
</dbReference>
<proteinExistence type="predicted"/>
<dbReference type="EMBL" id="KQ436043">
    <property type="protein sequence ID" value="KOX67495.1"/>
    <property type="molecule type" value="Genomic_DNA"/>
</dbReference>
<feature type="region of interest" description="Disordered" evidence="1">
    <location>
        <begin position="246"/>
        <end position="269"/>
    </location>
</feature>
<dbReference type="AlphaFoldDB" id="A0A0M8ZMX4"/>
<evidence type="ECO:0000313" key="2">
    <source>
        <dbReference type="EMBL" id="KOX67495.1"/>
    </source>
</evidence>
<accession>A0A0M8ZMX4</accession>
<evidence type="ECO:0000256" key="1">
    <source>
        <dbReference type="SAM" id="MobiDB-lite"/>
    </source>
</evidence>
<reference evidence="2 3" key="1">
    <citation type="submission" date="2015-07" db="EMBL/GenBank/DDBJ databases">
        <title>The genome of Melipona quadrifasciata.</title>
        <authorList>
            <person name="Pan H."/>
            <person name="Kapheim K."/>
        </authorList>
    </citation>
    <scope>NUCLEOTIDE SEQUENCE [LARGE SCALE GENOMIC DNA]</scope>
    <source>
        <strain evidence="2">0111107301</strain>
        <tissue evidence="2">Whole body</tissue>
    </source>
</reference>
<feature type="compositionally biased region" description="Basic and acidic residues" evidence="1">
    <location>
        <begin position="248"/>
        <end position="269"/>
    </location>
</feature>
<evidence type="ECO:0000313" key="3">
    <source>
        <dbReference type="Proteomes" id="UP000053105"/>
    </source>
</evidence>
<gene>
    <name evidence="2" type="ORF">WN51_07995</name>
</gene>
<name>A0A0M8ZMX4_9HYME</name>
<organism evidence="2 3">
    <name type="scientific">Melipona quadrifasciata</name>
    <dbReference type="NCBI Taxonomy" id="166423"/>
    <lineage>
        <taxon>Eukaryota</taxon>
        <taxon>Metazoa</taxon>
        <taxon>Ecdysozoa</taxon>
        <taxon>Arthropoda</taxon>
        <taxon>Hexapoda</taxon>
        <taxon>Insecta</taxon>
        <taxon>Pterygota</taxon>
        <taxon>Neoptera</taxon>
        <taxon>Endopterygota</taxon>
        <taxon>Hymenoptera</taxon>
        <taxon>Apocrita</taxon>
        <taxon>Aculeata</taxon>
        <taxon>Apoidea</taxon>
        <taxon>Anthophila</taxon>
        <taxon>Apidae</taxon>
        <taxon>Melipona</taxon>
    </lineage>
</organism>
<keyword evidence="3" id="KW-1185">Reference proteome</keyword>